<comment type="caution">
    <text evidence="1">The sequence shown here is derived from an EMBL/GenBank/DDBJ whole genome shotgun (WGS) entry which is preliminary data.</text>
</comment>
<organism evidence="1 2">
    <name type="scientific">Melia azedarach</name>
    <name type="common">Chinaberry tree</name>
    <dbReference type="NCBI Taxonomy" id="155640"/>
    <lineage>
        <taxon>Eukaryota</taxon>
        <taxon>Viridiplantae</taxon>
        <taxon>Streptophyta</taxon>
        <taxon>Embryophyta</taxon>
        <taxon>Tracheophyta</taxon>
        <taxon>Spermatophyta</taxon>
        <taxon>Magnoliopsida</taxon>
        <taxon>eudicotyledons</taxon>
        <taxon>Gunneridae</taxon>
        <taxon>Pentapetalae</taxon>
        <taxon>rosids</taxon>
        <taxon>malvids</taxon>
        <taxon>Sapindales</taxon>
        <taxon>Meliaceae</taxon>
        <taxon>Melia</taxon>
    </lineage>
</organism>
<sequence>MQQEDSGSSSAVSFCPSFNAYSSDKLVDVAARVTREFKDEEWNSKALVEEDEAYDDDGDDFEFVSIGKNLDASELFFDGQIRQVFPVFNRDLLLNHGDYSCYTTTDGGKEETHVPEGGCPLEKLFIGDDRGGPRGPPSSSSSDADEPDEAHNVMFCVWSPRRNPVESSPSRCKKSNSTGSSSSSTSTSSSSKKWLKFRDLLKRSNSEGKDSFVFLSKPKSNKAQSKEKKNSSEAKSGKAASSPVSAHAAFYVKNRSIREGDKKRSYLPYRQDLVGLFSSYPHGSIPKPFPSF</sequence>
<name>A0ACC1Z0H8_MELAZ</name>
<keyword evidence="2" id="KW-1185">Reference proteome</keyword>
<evidence type="ECO:0000313" key="1">
    <source>
        <dbReference type="EMBL" id="KAJ4729226.1"/>
    </source>
</evidence>
<reference evidence="1 2" key="1">
    <citation type="journal article" date="2023" name="Science">
        <title>Complex scaffold remodeling in plant triterpene biosynthesis.</title>
        <authorList>
            <person name="De La Pena R."/>
            <person name="Hodgson H."/>
            <person name="Liu J.C."/>
            <person name="Stephenson M.J."/>
            <person name="Martin A.C."/>
            <person name="Owen C."/>
            <person name="Harkess A."/>
            <person name="Leebens-Mack J."/>
            <person name="Jimenez L.E."/>
            <person name="Osbourn A."/>
            <person name="Sattely E.S."/>
        </authorList>
    </citation>
    <scope>NUCLEOTIDE SEQUENCE [LARGE SCALE GENOMIC DNA]</scope>
    <source>
        <strain evidence="2">cv. JPN11</strain>
        <tissue evidence="1">Leaf</tissue>
    </source>
</reference>
<gene>
    <name evidence="1" type="ORF">OWV82_002043</name>
</gene>
<accession>A0ACC1Z0H8</accession>
<evidence type="ECO:0000313" key="2">
    <source>
        <dbReference type="Proteomes" id="UP001164539"/>
    </source>
</evidence>
<proteinExistence type="predicted"/>
<protein>
    <submittedName>
        <fullName evidence="1">Nipped-B-like protein</fullName>
    </submittedName>
</protein>
<dbReference type="EMBL" id="CM051394">
    <property type="protein sequence ID" value="KAJ4729226.1"/>
    <property type="molecule type" value="Genomic_DNA"/>
</dbReference>
<dbReference type="Proteomes" id="UP001164539">
    <property type="component" value="Chromosome 1"/>
</dbReference>